<dbReference type="InterPro" id="IPR036852">
    <property type="entry name" value="Peptidase_S8/S53_dom_sf"/>
</dbReference>
<evidence type="ECO:0000259" key="8">
    <source>
        <dbReference type="Pfam" id="PF00082"/>
    </source>
</evidence>
<dbReference type="InterPro" id="IPR023828">
    <property type="entry name" value="Peptidase_S8_Ser-AS"/>
</dbReference>
<dbReference type="GO" id="GO:0004252">
    <property type="term" value="F:serine-type endopeptidase activity"/>
    <property type="evidence" value="ECO:0007669"/>
    <property type="project" value="UniProtKB-UniRule"/>
</dbReference>
<feature type="signal peptide" evidence="7">
    <location>
        <begin position="1"/>
        <end position="20"/>
    </location>
</feature>
<evidence type="ECO:0000256" key="7">
    <source>
        <dbReference type="SAM" id="SignalP"/>
    </source>
</evidence>
<evidence type="ECO:0000256" key="3">
    <source>
        <dbReference type="ARBA" id="ARBA00022801"/>
    </source>
</evidence>
<dbReference type="EMBL" id="LGRX02002637">
    <property type="protein sequence ID" value="KAK3283832.1"/>
    <property type="molecule type" value="Genomic_DNA"/>
</dbReference>
<dbReference type="FunFam" id="3.40.50.200:FF:000014">
    <property type="entry name" value="Proteinase K"/>
    <property type="match status" value="1"/>
</dbReference>
<name>A0AAE0LG10_9CHLO</name>
<evidence type="ECO:0000256" key="4">
    <source>
        <dbReference type="ARBA" id="ARBA00022825"/>
    </source>
</evidence>
<feature type="active site" description="Charge relay system" evidence="5">
    <location>
        <position position="274"/>
    </location>
</feature>
<dbReference type="PROSITE" id="PS00138">
    <property type="entry name" value="SUBTILASE_SER"/>
    <property type="match status" value="1"/>
</dbReference>
<dbReference type="PROSITE" id="PS51892">
    <property type="entry name" value="SUBTILASE"/>
    <property type="match status" value="1"/>
</dbReference>
<organism evidence="9 10">
    <name type="scientific">Cymbomonas tetramitiformis</name>
    <dbReference type="NCBI Taxonomy" id="36881"/>
    <lineage>
        <taxon>Eukaryota</taxon>
        <taxon>Viridiplantae</taxon>
        <taxon>Chlorophyta</taxon>
        <taxon>Pyramimonadophyceae</taxon>
        <taxon>Pyramimonadales</taxon>
        <taxon>Pyramimonadaceae</taxon>
        <taxon>Cymbomonas</taxon>
    </lineage>
</organism>
<gene>
    <name evidence="9" type="ORF">CYMTET_8488</name>
</gene>
<sequence>MASHVLLVGLLCAALHPSSASRWLLQDEEGIDLPPVLNDNEAHKDNLVRWNATVDDYCGNDHPMNRWIMKFNDSYVKLLQDTCEGQMNSAEAHPETYECESLYSSLEVAAEREQGYAKDYLEELGKENILGYCESLLSYWTKTNRTVCEDVSEYLAMVEMIVLSTANTEILEEIRMAFGSEYLNYIERNTPVQLDQSEGGQTVGSSLWGLDRIDQQEGEATYNGNYNPGGTGSGVHVYIIDTGINAVHNDWSGRVGNGVNYIDNNDDPSDCHGHGTHCAGTAIGTVYGVAKQATLHGVKVLSCSGSGSSSGVISGVNWVAANRINPAVASMSLGGGFSQASNDAINSLFDSGVVVTTAAGNDNQDACSHSPASAEKSFTVASSTSSDTRSSFSNYGSQCTNMFAPGSSILSAWIGSSTATNTISGTSMATPHVAGVMALYLGHHPQATPAEVWQGLLDAAYLGIISDTQGTPNRLLSALVQPCSLGEGETSTD</sequence>
<protein>
    <recommendedName>
        <fullName evidence="8">Peptidase S8/S53 domain-containing protein</fullName>
    </recommendedName>
</protein>
<dbReference type="CDD" id="cd04077">
    <property type="entry name" value="Peptidases_S8_PCSK9_ProteinaseK_like"/>
    <property type="match status" value="1"/>
</dbReference>
<dbReference type="GO" id="GO:0006508">
    <property type="term" value="P:proteolysis"/>
    <property type="evidence" value="ECO:0007669"/>
    <property type="project" value="UniProtKB-KW"/>
</dbReference>
<evidence type="ECO:0000313" key="9">
    <source>
        <dbReference type="EMBL" id="KAK3283832.1"/>
    </source>
</evidence>
<dbReference type="InterPro" id="IPR000209">
    <property type="entry name" value="Peptidase_S8/S53_dom"/>
</dbReference>
<dbReference type="InterPro" id="IPR015500">
    <property type="entry name" value="Peptidase_S8_subtilisin-rel"/>
</dbReference>
<feature type="active site" description="Charge relay system" evidence="5">
    <location>
        <position position="427"/>
    </location>
</feature>
<reference evidence="9 10" key="1">
    <citation type="journal article" date="2015" name="Genome Biol. Evol.">
        <title>Comparative Genomics of a Bacterivorous Green Alga Reveals Evolutionary Causalities and Consequences of Phago-Mixotrophic Mode of Nutrition.</title>
        <authorList>
            <person name="Burns J.A."/>
            <person name="Paasch A."/>
            <person name="Narechania A."/>
            <person name="Kim E."/>
        </authorList>
    </citation>
    <scope>NUCLEOTIDE SEQUENCE [LARGE SCALE GENOMIC DNA]</scope>
    <source>
        <strain evidence="9 10">PLY_AMNH</strain>
    </source>
</reference>
<evidence type="ECO:0000256" key="5">
    <source>
        <dbReference type="PROSITE-ProRule" id="PRU01240"/>
    </source>
</evidence>
<keyword evidence="4 5" id="KW-0720">Serine protease</keyword>
<keyword evidence="2 5" id="KW-0645">Protease</keyword>
<keyword evidence="10" id="KW-1185">Reference proteome</keyword>
<dbReference type="SUPFAM" id="SSF52743">
    <property type="entry name" value="Subtilisin-like"/>
    <property type="match status" value="1"/>
</dbReference>
<dbReference type="Gene3D" id="3.40.50.200">
    <property type="entry name" value="Peptidase S8/S53 domain"/>
    <property type="match status" value="1"/>
</dbReference>
<dbReference type="GO" id="GO:0005615">
    <property type="term" value="C:extracellular space"/>
    <property type="evidence" value="ECO:0007669"/>
    <property type="project" value="TreeGrafter"/>
</dbReference>
<dbReference type="InterPro" id="IPR050131">
    <property type="entry name" value="Peptidase_S8_subtilisin-like"/>
</dbReference>
<keyword evidence="7" id="KW-0732">Signal</keyword>
<comment type="caution">
    <text evidence="9">The sequence shown here is derived from an EMBL/GenBank/DDBJ whole genome shotgun (WGS) entry which is preliminary data.</text>
</comment>
<feature type="non-terminal residue" evidence="9">
    <location>
        <position position="493"/>
    </location>
</feature>
<dbReference type="Pfam" id="PF00082">
    <property type="entry name" value="Peptidase_S8"/>
    <property type="match status" value="1"/>
</dbReference>
<feature type="chain" id="PRO_5042031420" description="Peptidase S8/S53 domain-containing protein" evidence="7">
    <location>
        <begin position="21"/>
        <end position="493"/>
    </location>
</feature>
<dbReference type="PANTHER" id="PTHR43806:SF11">
    <property type="entry name" value="CEREVISIN-RELATED"/>
    <property type="match status" value="1"/>
</dbReference>
<dbReference type="AlphaFoldDB" id="A0AAE0LG10"/>
<proteinExistence type="inferred from homology"/>
<accession>A0AAE0LG10</accession>
<dbReference type="PANTHER" id="PTHR43806">
    <property type="entry name" value="PEPTIDASE S8"/>
    <property type="match status" value="1"/>
</dbReference>
<dbReference type="Proteomes" id="UP001190700">
    <property type="component" value="Unassembled WGS sequence"/>
</dbReference>
<evidence type="ECO:0000256" key="6">
    <source>
        <dbReference type="RuleBase" id="RU003355"/>
    </source>
</evidence>
<feature type="domain" description="Peptidase S8/S53" evidence="8">
    <location>
        <begin position="232"/>
        <end position="466"/>
    </location>
</feature>
<keyword evidence="3 5" id="KW-0378">Hydrolase</keyword>
<dbReference type="InterPro" id="IPR034193">
    <property type="entry name" value="PCSK9_ProteinaseK-like"/>
</dbReference>
<dbReference type="PRINTS" id="PR00723">
    <property type="entry name" value="SUBTILISIN"/>
</dbReference>
<dbReference type="PROSITE" id="PS00136">
    <property type="entry name" value="SUBTILASE_ASP"/>
    <property type="match status" value="1"/>
</dbReference>
<feature type="active site" description="Charge relay system" evidence="5">
    <location>
        <position position="241"/>
    </location>
</feature>
<dbReference type="InterPro" id="IPR023827">
    <property type="entry name" value="Peptidase_S8_Asp-AS"/>
</dbReference>
<evidence type="ECO:0000256" key="2">
    <source>
        <dbReference type="ARBA" id="ARBA00022670"/>
    </source>
</evidence>
<evidence type="ECO:0000256" key="1">
    <source>
        <dbReference type="ARBA" id="ARBA00011073"/>
    </source>
</evidence>
<comment type="similarity">
    <text evidence="1 5 6">Belongs to the peptidase S8 family.</text>
</comment>
<evidence type="ECO:0000313" key="10">
    <source>
        <dbReference type="Proteomes" id="UP001190700"/>
    </source>
</evidence>